<dbReference type="AlphaFoldDB" id="A0AAV4DLH9"/>
<dbReference type="Proteomes" id="UP000735302">
    <property type="component" value="Unassembled WGS sequence"/>
</dbReference>
<accession>A0AAV4DLH9</accession>
<evidence type="ECO:0000313" key="2">
    <source>
        <dbReference type="Proteomes" id="UP000735302"/>
    </source>
</evidence>
<gene>
    <name evidence="1" type="ORF">PoB_007123600</name>
</gene>
<protein>
    <submittedName>
        <fullName evidence="1">Uncharacterized protein</fullName>
    </submittedName>
</protein>
<comment type="caution">
    <text evidence="1">The sequence shown here is derived from an EMBL/GenBank/DDBJ whole genome shotgun (WGS) entry which is preliminary data.</text>
</comment>
<evidence type="ECO:0000313" key="1">
    <source>
        <dbReference type="EMBL" id="GFO44731.1"/>
    </source>
</evidence>
<organism evidence="1 2">
    <name type="scientific">Plakobranchus ocellatus</name>
    <dbReference type="NCBI Taxonomy" id="259542"/>
    <lineage>
        <taxon>Eukaryota</taxon>
        <taxon>Metazoa</taxon>
        <taxon>Spiralia</taxon>
        <taxon>Lophotrochozoa</taxon>
        <taxon>Mollusca</taxon>
        <taxon>Gastropoda</taxon>
        <taxon>Heterobranchia</taxon>
        <taxon>Euthyneura</taxon>
        <taxon>Panpulmonata</taxon>
        <taxon>Sacoglossa</taxon>
        <taxon>Placobranchoidea</taxon>
        <taxon>Plakobranchidae</taxon>
        <taxon>Plakobranchus</taxon>
    </lineage>
</organism>
<dbReference type="EMBL" id="BLXT01007982">
    <property type="protein sequence ID" value="GFO44731.1"/>
    <property type="molecule type" value="Genomic_DNA"/>
</dbReference>
<name>A0AAV4DLH9_9GAST</name>
<proteinExistence type="predicted"/>
<keyword evidence="2" id="KW-1185">Reference proteome</keyword>
<sequence>MKTTLGDSGLGRAPVIEVETKKITSSFRNDFETPLKHRSHCRQPTDSDHIPVMCKFQIKLKKLRKAKANPKFEMDFLKSDEKLRAKISKAVHNKYETLNNISEVEESVSEMKNSLNEVIEKNVPKKKD</sequence>
<reference evidence="1 2" key="1">
    <citation type="journal article" date="2021" name="Elife">
        <title>Chloroplast acquisition without the gene transfer in kleptoplastic sea slugs, Plakobranchus ocellatus.</title>
        <authorList>
            <person name="Maeda T."/>
            <person name="Takahashi S."/>
            <person name="Yoshida T."/>
            <person name="Shimamura S."/>
            <person name="Takaki Y."/>
            <person name="Nagai Y."/>
            <person name="Toyoda A."/>
            <person name="Suzuki Y."/>
            <person name="Arimoto A."/>
            <person name="Ishii H."/>
            <person name="Satoh N."/>
            <person name="Nishiyama T."/>
            <person name="Hasebe M."/>
            <person name="Maruyama T."/>
            <person name="Minagawa J."/>
            <person name="Obokata J."/>
            <person name="Shigenobu S."/>
        </authorList>
    </citation>
    <scope>NUCLEOTIDE SEQUENCE [LARGE SCALE GENOMIC DNA]</scope>
</reference>